<dbReference type="EMBL" id="CAAE01002169">
    <property type="protein sequence ID" value="CAF87317.1"/>
    <property type="molecule type" value="Genomic_DNA"/>
</dbReference>
<accession>Q4TIG5</accession>
<name>Q4TIG5_TETNG</name>
<feature type="region of interest" description="Disordered" evidence="1">
    <location>
        <begin position="54"/>
        <end position="123"/>
    </location>
</feature>
<gene>
    <name evidence="2" type="ORF">GSTENG00038296001</name>
</gene>
<reference evidence="2" key="1">
    <citation type="journal article" date="2004" name="Nature">
        <title>Genome duplication in the teleost fish Tetraodon nigroviridis reveals the early vertebrate proto-karyotype.</title>
        <authorList>
            <person name="Jaillon O."/>
            <person name="Aury J.-M."/>
            <person name="Brunet F."/>
            <person name="Petit J.-L."/>
            <person name="Stange-Thomann N."/>
            <person name="Mauceli E."/>
            <person name="Bouneau L."/>
            <person name="Fischer C."/>
            <person name="Ozouf-Costaz C."/>
            <person name="Bernot A."/>
            <person name="Nicaud S."/>
            <person name="Jaffe D."/>
            <person name="Fisher S."/>
            <person name="Lutfalla G."/>
            <person name="Dossat C."/>
            <person name="Segurens B."/>
            <person name="Dasilva C."/>
            <person name="Salanoubat M."/>
            <person name="Levy M."/>
            <person name="Boudet N."/>
            <person name="Castellano S."/>
            <person name="Anthouard V."/>
            <person name="Jubin C."/>
            <person name="Castelli V."/>
            <person name="Katinka M."/>
            <person name="Vacherie B."/>
            <person name="Biemont C."/>
            <person name="Skalli Z."/>
            <person name="Cattolico L."/>
            <person name="Poulain J."/>
            <person name="De Berardinis V."/>
            <person name="Cruaud C."/>
            <person name="Duprat S."/>
            <person name="Brottier P."/>
            <person name="Coutanceau J.-P."/>
            <person name="Gouzy J."/>
            <person name="Parra G."/>
            <person name="Lardier G."/>
            <person name="Chapple C."/>
            <person name="McKernan K.J."/>
            <person name="McEwan P."/>
            <person name="Bosak S."/>
            <person name="Kellis M."/>
            <person name="Volff J.-N."/>
            <person name="Guigo R."/>
            <person name="Zody M.C."/>
            <person name="Mesirov J."/>
            <person name="Lindblad-Toh K."/>
            <person name="Birren B."/>
            <person name="Nusbaum C."/>
            <person name="Kahn D."/>
            <person name="Robinson-Rechavi M."/>
            <person name="Laudet V."/>
            <person name="Schachter V."/>
            <person name="Quetier F."/>
            <person name="Saurin W."/>
            <person name="Scarpelli C."/>
            <person name="Wincker P."/>
            <person name="Lander E.S."/>
            <person name="Weissenbach J."/>
            <person name="Roest Crollius H."/>
        </authorList>
    </citation>
    <scope>NUCLEOTIDE SEQUENCE [LARGE SCALE GENOMIC DNA]</scope>
</reference>
<dbReference type="KEGG" id="tng:GSTEN00038296G001"/>
<proteinExistence type="predicted"/>
<feature type="compositionally biased region" description="Low complexity" evidence="1">
    <location>
        <begin position="57"/>
        <end position="81"/>
    </location>
</feature>
<reference evidence="2" key="2">
    <citation type="submission" date="2004-02" db="EMBL/GenBank/DDBJ databases">
        <authorList>
            <consortium name="Genoscope"/>
            <consortium name="Whitehead Institute Centre for Genome Research"/>
        </authorList>
    </citation>
    <scope>NUCLEOTIDE SEQUENCE</scope>
</reference>
<evidence type="ECO:0000313" key="2">
    <source>
        <dbReference type="EMBL" id="CAF87317.1"/>
    </source>
</evidence>
<dbReference type="AlphaFoldDB" id="Q4TIG5"/>
<organism evidence="2">
    <name type="scientific">Tetraodon nigroviridis</name>
    <name type="common">Spotted green pufferfish</name>
    <name type="synonym">Chelonodon nigroviridis</name>
    <dbReference type="NCBI Taxonomy" id="99883"/>
    <lineage>
        <taxon>Eukaryota</taxon>
        <taxon>Metazoa</taxon>
        <taxon>Chordata</taxon>
        <taxon>Craniata</taxon>
        <taxon>Vertebrata</taxon>
        <taxon>Euteleostomi</taxon>
        <taxon>Actinopterygii</taxon>
        <taxon>Neopterygii</taxon>
        <taxon>Teleostei</taxon>
        <taxon>Neoteleostei</taxon>
        <taxon>Acanthomorphata</taxon>
        <taxon>Eupercaria</taxon>
        <taxon>Tetraodontiformes</taxon>
        <taxon>Tetradontoidea</taxon>
        <taxon>Tetraodontidae</taxon>
        <taxon>Tetraodon</taxon>
    </lineage>
</organism>
<feature type="non-terminal residue" evidence="2">
    <location>
        <position position="1"/>
    </location>
</feature>
<sequence length="123" mass="13436">RRPLQLTSCFPHHRADRPVVRSYTPRRFLSTHTHTHTHTHTRTRAGAGQVVPLKPASPHQSTWLQSSSSISASGDCPSPSSWTPGTKLPSMRSLTEPWSRGCTSTPATTCRKPGGNTEQEPSA</sequence>
<evidence type="ECO:0000256" key="1">
    <source>
        <dbReference type="SAM" id="MobiDB-lite"/>
    </source>
</evidence>
<protein>
    <submittedName>
        <fullName evidence="2">(spotted green pufferfish) hypothetical protein</fullName>
    </submittedName>
</protein>
<comment type="caution">
    <text evidence="2">The sequence shown here is derived from an EMBL/GenBank/DDBJ whole genome shotgun (WGS) entry which is preliminary data.</text>
</comment>